<dbReference type="Proteomes" id="UP001276659">
    <property type="component" value="Unassembled WGS sequence"/>
</dbReference>
<evidence type="ECO:0000256" key="1">
    <source>
        <dbReference type="SAM" id="MobiDB-lite"/>
    </source>
</evidence>
<feature type="region of interest" description="Disordered" evidence="1">
    <location>
        <begin position="433"/>
        <end position="548"/>
    </location>
</feature>
<comment type="caution">
    <text evidence="2">The sequence shown here is derived from an EMBL/GenBank/DDBJ whole genome shotgun (WGS) entry which is preliminary data.</text>
</comment>
<gene>
    <name evidence="2" type="ORF">OEA41_001260</name>
</gene>
<sequence>MSAGRFYDACNYTPTLSAFVKITQLLTIQASVYAEEAGKVEHAADMLRAYRARCLLRDGHTPFGWILTLRSQGRRIRNNTTSAGYITWADDRSSLTFKDITLDIKAFRGFLHQQTEALCAELSELYLPQPHEPSIPRFDLGKLRDNPANAQTGWSFLQEPQNDLARWQEWLINRVLDQRILREQFFQSERRVAGQPPKDPQWQVARVRQYLELLRRFLTRLSMLIFILGGQPARGTELFSLRYRNTFHGGYRNIYIEQGLLGFVTLYHKGYSIGGSLKIIHRYLPPALSQVVVQYLVLVLPFSQQLSRLVYDQPEDSAFLWARAETTWDPSQLSHFLRQESARELQVPLAISSWRHTAIAISREFIPKGTYFDREADSETSQTLDRQACHSNNTAGTIYGRLVQDGDGQIREFRERYRRVSLLWHTLWLQEAPSEPSEPPVEEQPAEEPAQPLQEDRGEDSVTIGSVGRSDSVPPGDNSNLSAEGPISTADGRSYFPGIDGSERLETSPEPRGRKRPAPTDSLPQLREPAIEPADLPPPTAISAPATPSLPIDLQQQQLLQQHLHQQSLLFQQHQQQQLQLLIQIMQHRKS</sequence>
<proteinExistence type="predicted"/>
<evidence type="ECO:0000313" key="3">
    <source>
        <dbReference type="Proteomes" id="UP001276659"/>
    </source>
</evidence>
<dbReference type="EMBL" id="JASNWA010000003">
    <property type="protein sequence ID" value="KAK3179121.1"/>
    <property type="molecule type" value="Genomic_DNA"/>
</dbReference>
<organism evidence="2 3">
    <name type="scientific">Lepraria neglecta</name>
    <dbReference type="NCBI Taxonomy" id="209136"/>
    <lineage>
        <taxon>Eukaryota</taxon>
        <taxon>Fungi</taxon>
        <taxon>Dikarya</taxon>
        <taxon>Ascomycota</taxon>
        <taxon>Pezizomycotina</taxon>
        <taxon>Lecanoromycetes</taxon>
        <taxon>OSLEUM clade</taxon>
        <taxon>Lecanoromycetidae</taxon>
        <taxon>Lecanorales</taxon>
        <taxon>Lecanorineae</taxon>
        <taxon>Stereocaulaceae</taxon>
        <taxon>Lepraria</taxon>
    </lineage>
</organism>
<name>A0AAD9ZII1_9LECA</name>
<keyword evidence="3" id="KW-1185">Reference proteome</keyword>
<protein>
    <submittedName>
        <fullName evidence="2">Uncharacterized protein</fullName>
    </submittedName>
</protein>
<reference evidence="2" key="1">
    <citation type="submission" date="2022-11" db="EMBL/GenBank/DDBJ databases">
        <title>Chromosomal genome sequence assembly and mating type (MAT) locus characterization of the leprose asexual lichenized fungus Lepraria neglecta (Nyl.) Erichsen.</title>
        <authorList>
            <person name="Allen J.L."/>
            <person name="Pfeffer B."/>
        </authorList>
    </citation>
    <scope>NUCLEOTIDE SEQUENCE</scope>
    <source>
        <strain evidence="2">Allen 5258</strain>
    </source>
</reference>
<feature type="compositionally biased region" description="Basic and acidic residues" evidence="1">
    <location>
        <begin position="501"/>
        <end position="512"/>
    </location>
</feature>
<dbReference type="AlphaFoldDB" id="A0AAD9ZII1"/>
<accession>A0AAD9ZII1</accession>
<evidence type="ECO:0000313" key="2">
    <source>
        <dbReference type="EMBL" id="KAK3179121.1"/>
    </source>
</evidence>